<reference evidence="1" key="1">
    <citation type="submission" date="2020-04" db="EMBL/GenBank/DDBJ databases">
        <title>Deep metagenomics examines the oral microbiome during advanced dental caries in children, revealing novel taxa and co-occurrences with host molecules.</title>
        <authorList>
            <person name="Baker J.L."/>
            <person name="Morton J.T."/>
            <person name="Dinis M."/>
            <person name="Alvarez R."/>
            <person name="Tran N.C."/>
            <person name="Knight R."/>
            <person name="Edlund A."/>
        </authorList>
    </citation>
    <scope>NUCLEOTIDE SEQUENCE</scope>
    <source>
        <strain evidence="1">JCVI_23_bin.11</strain>
    </source>
</reference>
<evidence type="ECO:0000313" key="2">
    <source>
        <dbReference type="Proteomes" id="UP000758611"/>
    </source>
</evidence>
<dbReference type="EMBL" id="JABZRE010000001">
    <property type="protein sequence ID" value="MBF1306253.1"/>
    <property type="molecule type" value="Genomic_DNA"/>
</dbReference>
<comment type="caution">
    <text evidence="1">The sequence shown here is derived from an EMBL/GenBank/DDBJ whole genome shotgun (WGS) entry which is preliminary data.</text>
</comment>
<organism evidence="1 2">
    <name type="scientific">Parvimonas micra</name>
    <dbReference type="NCBI Taxonomy" id="33033"/>
    <lineage>
        <taxon>Bacteria</taxon>
        <taxon>Bacillati</taxon>
        <taxon>Bacillota</taxon>
        <taxon>Tissierellia</taxon>
        <taxon>Tissierellales</taxon>
        <taxon>Peptoniphilaceae</taxon>
        <taxon>Parvimonas</taxon>
    </lineage>
</organism>
<name>A0A930DZC1_9FIRM</name>
<gene>
    <name evidence="1" type="ORF">HXM94_00500</name>
</gene>
<dbReference type="AlphaFoldDB" id="A0A930DZC1"/>
<dbReference type="RefSeq" id="WP_278476699.1">
    <property type="nucleotide sequence ID" value="NZ_JABZRE010000001.1"/>
</dbReference>
<evidence type="ECO:0000313" key="1">
    <source>
        <dbReference type="EMBL" id="MBF1306253.1"/>
    </source>
</evidence>
<sequence>MLTKTKKQSPLGEFKDFYFSEAGKTSLIDLLNSTIFEIVKNSICGDKKRIELKFLFSFYSKQFVICDYDTIISELNPVKKMDDLLLLGSFYLNRNLKLYKNLVDLFEEFDFDEVKIKPEFDKLSTFIIDNYLTPEVSKLILEFYGEKSGSLKDRVKICQLKDGEFPIRLLNEKDLLEFLLVFADYNIPVNKKIVKKIDFQSFVSEEVYDLIIQLFKEFAFNSLKTNSLYEVDFDSFYNLHSIGLLSDEIIVQLFNKIVYLNKKETIRSRRIFDFFSDCFSSQYSAFNLLTQEDALSFLSDEDLLNLLESFFYLINKLAADVGTIKEIILNELMPEIETRKLKVSSEFFITERSFVLLLSEPIRNYFFNNFSTVTFEISGGRLD</sequence>
<dbReference type="Proteomes" id="UP000758611">
    <property type="component" value="Unassembled WGS sequence"/>
</dbReference>
<proteinExistence type="predicted"/>
<accession>A0A930DZC1</accession>
<protein>
    <submittedName>
        <fullName evidence="1">Uncharacterized protein</fullName>
    </submittedName>
</protein>